<dbReference type="InterPro" id="IPR036397">
    <property type="entry name" value="RNaseH_sf"/>
</dbReference>
<proteinExistence type="predicted"/>
<feature type="compositionally biased region" description="Basic and acidic residues" evidence="1">
    <location>
        <begin position="78"/>
        <end position="89"/>
    </location>
</feature>
<dbReference type="Gene3D" id="3.30.420.10">
    <property type="entry name" value="Ribonuclease H-like superfamily/Ribonuclease H"/>
    <property type="match status" value="1"/>
</dbReference>
<feature type="region of interest" description="Disordered" evidence="1">
    <location>
        <begin position="61"/>
        <end position="116"/>
    </location>
</feature>
<protein>
    <recommendedName>
        <fullName evidence="4">Exonuclease domain-containing protein</fullName>
    </recommendedName>
</protein>
<dbReference type="EMBL" id="ALBS01000261">
    <property type="protein sequence ID" value="EJT47209.1"/>
    <property type="molecule type" value="Genomic_DNA"/>
</dbReference>
<dbReference type="GeneID" id="25987580"/>
<dbReference type="Proteomes" id="UP000002748">
    <property type="component" value="Unassembled WGS sequence"/>
</dbReference>
<dbReference type="VEuPathDB" id="FungiDB:A1Q1_04067"/>
<name>J6ERR2_TRIAS</name>
<reference evidence="2 3" key="1">
    <citation type="journal article" date="2012" name="Eukaryot. Cell">
        <title>Draft genome sequence of CBS 2479, the standard type strain of Trichosporon asahii.</title>
        <authorList>
            <person name="Yang R.Y."/>
            <person name="Li H.T."/>
            <person name="Zhu H."/>
            <person name="Zhou G.P."/>
            <person name="Wang M."/>
            <person name="Wang L."/>
        </authorList>
    </citation>
    <scope>NUCLEOTIDE SEQUENCE [LARGE SCALE GENOMIC DNA]</scope>
    <source>
        <strain evidence="3">ATCC 90039 / CBS 2479 / JCM 2466 / KCTC 7840 / NCYC 2677 / UAMH 7654</strain>
    </source>
</reference>
<dbReference type="GO" id="GO:0003676">
    <property type="term" value="F:nucleic acid binding"/>
    <property type="evidence" value="ECO:0007669"/>
    <property type="project" value="InterPro"/>
</dbReference>
<dbReference type="KEGG" id="tasa:A1Q1_04067"/>
<sequence>MVKLPPLERYVAIADDRLRDGADDETPAGACQVLYHSYVFVHPHNVRDYQTKCELSFYPSPQLTHRQRDPGKGPGRSPDVRAGLRDCHPAAEGQDPGRARALQRPPGAGAQAHDGVFPPLKALAKEVLGSEIQEGEHDPVQDARATMAVFLAVREEYEAMLAQGGDIAPIPEWYW</sequence>
<evidence type="ECO:0000313" key="2">
    <source>
        <dbReference type="EMBL" id="EJT47209.1"/>
    </source>
</evidence>
<dbReference type="OrthoDB" id="8191639at2759"/>
<evidence type="ECO:0008006" key="4">
    <source>
        <dbReference type="Google" id="ProtNLM"/>
    </source>
</evidence>
<evidence type="ECO:0000313" key="3">
    <source>
        <dbReference type="Proteomes" id="UP000002748"/>
    </source>
</evidence>
<comment type="caution">
    <text evidence="2">The sequence shown here is derived from an EMBL/GenBank/DDBJ whole genome shotgun (WGS) entry which is preliminary data.</text>
</comment>
<accession>J6ERR2</accession>
<dbReference type="AlphaFoldDB" id="J6ERR2"/>
<organism evidence="2 3">
    <name type="scientific">Trichosporon asahii var. asahii (strain ATCC 90039 / CBS 2479 / JCM 2466 / KCTC 7840 / NBRC 103889/ NCYC 2677 / UAMH 7654)</name>
    <name type="common">Yeast</name>
    <dbReference type="NCBI Taxonomy" id="1186058"/>
    <lineage>
        <taxon>Eukaryota</taxon>
        <taxon>Fungi</taxon>
        <taxon>Dikarya</taxon>
        <taxon>Basidiomycota</taxon>
        <taxon>Agaricomycotina</taxon>
        <taxon>Tremellomycetes</taxon>
        <taxon>Trichosporonales</taxon>
        <taxon>Trichosporonaceae</taxon>
        <taxon>Trichosporon</taxon>
    </lineage>
</organism>
<dbReference type="HOGENOM" id="CLU_1533665_0_0_1"/>
<evidence type="ECO:0000256" key="1">
    <source>
        <dbReference type="SAM" id="MobiDB-lite"/>
    </source>
</evidence>
<dbReference type="RefSeq" id="XP_014177919.1">
    <property type="nucleotide sequence ID" value="XM_014322444.1"/>
</dbReference>
<gene>
    <name evidence="2" type="ORF">A1Q1_04067</name>
</gene>